<accession>A0A836C4C3</accession>
<evidence type="ECO:0000313" key="7">
    <source>
        <dbReference type="Proteomes" id="UP000612055"/>
    </source>
</evidence>
<dbReference type="Proteomes" id="UP000612055">
    <property type="component" value="Unassembled WGS sequence"/>
</dbReference>
<dbReference type="InterPro" id="IPR013083">
    <property type="entry name" value="Znf_RING/FYVE/PHD"/>
</dbReference>
<proteinExistence type="predicted"/>
<dbReference type="AlphaFoldDB" id="A0A836C4C3"/>
<dbReference type="GO" id="GO:0008270">
    <property type="term" value="F:zinc ion binding"/>
    <property type="evidence" value="ECO:0007669"/>
    <property type="project" value="UniProtKB-KW"/>
</dbReference>
<evidence type="ECO:0000259" key="5">
    <source>
        <dbReference type="PROSITE" id="PS51805"/>
    </source>
</evidence>
<organism evidence="6 7">
    <name type="scientific">Edaphochlamys debaryana</name>
    <dbReference type="NCBI Taxonomy" id="47281"/>
    <lineage>
        <taxon>Eukaryota</taxon>
        <taxon>Viridiplantae</taxon>
        <taxon>Chlorophyta</taxon>
        <taxon>core chlorophytes</taxon>
        <taxon>Chlorophyceae</taxon>
        <taxon>CS clade</taxon>
        <taxon>Chlamydomonadales</taxon>
        <taxon>Chlamydomonadales incertae sedis</taxon>
        <taxon>Edaphochlamys</taxon>
    </lineage>
</organism>
<dbReference type="Gene3D" id="3.30.40.10">
    <property type="entry name" value="Zinc/RING finger domain, C3HC4 (zinc finger)"/>
    <property type="match status" value="1"/>
</dbReference>
<dbReference type="CDD" id="cd15571">
    <property type="entry name" value="ePHD"/>
    <property type="match status" value="1"/>
</dbReference>
<protein>
    <recommendedName>
        <fullName evidence="5">PHD-type domain-containing protein</fullName>
    </recommendedName>
</protein>
<evidence type="ECO:0000313" key="6">
    <source>
        <dbReference type="EMBL" id="KAG2500006.1"/>
    </source>
</evidence>
<reference evidence="6" key="1">
    <citation type="journal article" date="2020" name="bioRxiv">
        <title>Comparative genomics of Chlamydomonas.</title>
        <authorList>
            <person name="Craig R.J."/>
            <person name="Hasan A.R."/>
            <person name="Ness R.W."/>
            <person name="Keightley P.D."/>
        </authorList>
    </citation>
    <scope>NUCLEOTIDE SEQUENCE</scope>
    <source>
        <strain evidence="6">CCAP 11/70</strain>
    </source>
</reference>
<evidence type="ECO:0000256" key="4">
    <source>
        <dbReference type="SAM" id="MobiDB-lite"/>
    </source>
</evidence>
<feature type="domain" description="PHD-type" evidence="5">
    <location>
        <begin position="133"/>
        <end position="254"/>
    </location>
</feature>
<dbReference type="PROSITE" id="PS51805">
    <property type="entry name" value="EPHD"/>
    <property type="match status" value="1"/>
</dbReference>
<keyword evidence="2" id="KW-0863">Zinc-finger</keyword>
<gene>
    <name evidence="6" type="ORF">HYH03_002288</name>
</gene>
<dbReference type="InterPro" id="IPR034732">
    <property type="entry name" value="EPHD"/>
</dbReference>
<evidence type="ECO:0000256" key="2">
    <source>
        <dbReference type="ARBA" id="ARBA00022771"/>
    </source>
</evidence>
<dbReference type="Pfam" id="PF13771">
    <property type="entry name" value="zf-HC5HC2H"/>
    <property type="match status" value="1"/>
</dbReference>
<dbReference type="EMBL" id="JAEHOE010000005">
    <property type="protein sequence ID" value="KAG2500006.1"/>
    <property type="molecule type" value="Genomic_DNA"/>
</dbReference>
<evidence type="ECO:0000256" key="3">
    <source>
        <dbReference type="ARBA" id="ARBA00022833"/>
    </source>
</evidence>
<keyword evidence="3" id="KW-0862">Zinc</keyword>
<evidence type="ECO:0000256" key="1">
    <source>
        <dbReference type="ARBA" id="ARBA00022723"/>
    </source>
</evidence>
<comment type="caution">
    <text evidence="6">The sequence shown here is derived from an EMBL/GenBank/DDBJ whole genome shotgun (WGS) entry which is preliminary data.</text>
</comment>
<feature type="region of interest" description="Disordered" evidence="4">
    <location>
        <begin position="33"/>
        <end position="73"/>
    </location>
</feature>
<dbReference type="OrthoDB" id="2384350at2759"/>
<name>A0A836C4C3_9CHLO</name>
<keyword evidence="1" id="KW-0479">Metal-binding</keyword>
<sequence>MDAPGGPAPKRQRKEPVWKAGFVDPFDKVNLRSVHGGRLVQEGDDEPAGHTGGGGDSPGASAEGDQCDSGPQLLNQRLLDNNTLEITVLHKGLRYRGVLERTGLPPGVGVAAPVTKDELSSIAAAPPHGENPNNQCALCNTPLEHSPVMGISDDKAGVYVKVRVTSNWTARVHLQCAVWCPECVEDPSIPGFYHHMGPAVRRGRALRCHCCKERGATVGCFQDGCPAVYHLTCAVNVGCAFDESSLEVWCPAHLR</sequence>
<keyword evidence="7" id="KW-1185">Reference proteome</keyword>